<evidence type="ECO:0000259" key="1">
    <source>
        <dbReference type="Pfam" id="PF24476"/>
    </source>
</evidence>
<dbReference type="OMA" id="FNAAQRC"/>
<sequence>MELAGVVLGGIPLIIAALEHYRTCAAIFDDYANHEALLNRKKNYLWLQKEQLEATLRSIGLETSPYEDEVNLRSLEEIATHLRMAYPHDPSKSERFVAIIKHMTEISHKAAMILNGGSTDQSRWPERRVQGLKRNIRRIRLSLDGDNGELTALLNELQMWNASLKHCFERLEVPLAESVHDRAVLALHNLFKSEKCDKAIEDVQILHETLSASWNCTCALLHEGSLRMNWHAKKTFPPPRLQMAVSCEKKNVGAPSIAWKTIEMAVSLKKDQQIGSPQPVQCPSVSTARQPANAAKSGIRVRFRELNPFKTSKILDDSARQDPNKNVQPLPTTPAPTMKHIDVLCSSIAGCDDSIADLGYLTHSAATATQVHVHNTAIKPEVLDAAPVRTDQHQISGLSLGKAQRLEISASLCWAVLLLSSTKWLSEDLSQNELQLLLNSSSAQGHKTLQGVYVPFVSGPPTTASVASLPLSLATDTSLTIFTRNRTLFILGVMLIELYLGRSFENLKADPTVLIGTRLQNTPAGFGDLDFVSILADKVHLEAGEQYGNAVRRCLRCPFDGRDDEQNFTEPLFKKNFFFGVVAPVQATYDRLSGRV</sequence>
<dbReference type="InParanoid" id="A0A1Y2MBP3"/>
<gene>
    <name evidence="2" type="ORF">B5807_01975</name>
</gene>
<reference evidence="2 3" key="1">
    <citation type="journal article" date="2017" name="Genome Announc.">
        <title>Genome sequence of the saprophytic ascomycete Epicoccum nigrum ICMP 19927 strain isolated from New Zealand.</title>
        <authorList>
            <person name="Fokin M."/>
            <person name="Fleetwood D."/>
            <person name="Weir B.S."/>
            <person name="Villas-Boas S.G."/>
        </authorList>
    </citation>
    <scope>NUCLEOTIDE SEQUENCE [LARGE SCALE GENOMIC DNA]</scope>
    <source>
        <strain evidence="2 3">ICMP 19927</strain>
    </source>
</reference>
<name>A0A1Y2MBP3_EPING</name>
<dbReference type="PANTHER" id="PTHR35186">
    <property type="entry name" value="ANK_REP_REGION DOMAIN-CONTAINING PROTEIN"/>
    <property type="match status" value="1"/>
</dbReference>
<dbReference type="Pfam" id="PF24476">
    <property type="entry name" value="DUF7580"/>
    <property type="match status" value="1"/>
</dbReference>
<evidence type="ECO:0000313" key="3">
    <source>
        <dbReference type="Proteomes" id="UP000193240"/>
    </source>
</evidence>
<dbReference type="AlphaFoldDB" id="A0A1Y2MBP3"/>
<dbReference type="InterPro" id="IPR056002">
    <property type="entry name" value="DUF7580"/>
</dbReference>
<dbReference type="EMBL" id="KZ107839">
    <property type="protein sequence ID" value="OSS53401.1"/>
    <property type="molecule type" value="Genomic_DNA"/>
</dbReference>
<protein>
    <recommendedName>
        <fullName evidence="1">DUF7580 domain-containing protein</fullName>
    </recommendedName>
</protein>
<dbReference type="Proteomes" id="UP000193240">
    <property type="component" value="Unassembled WGS sequence"/>
</dbReference>
<accession>A0A1Y2MBP3</accession>
<evidence type="ECO:0000313" key="2">
    <source>
        <dbReference type="EMBL" id="OSS53401.1"/>
    </source>
</evidence>
<keyword evidence="3" id="KW-1185">Reference proteome</keyword>
<dbReference type="PANTHER" id="PTHR35186:SF4">
    <property type="entry name" value="PRION-INHIBITION AND PROPAGATION HELO DOMAIN-CONTAINING PROTEIN"/>
    <property type="match status" value="1"/>
</dbReference>
<organism evidence="2 3">
    <name type="scientific">Epicoccum nigrum</name>
    <name type="common">Soil fungus</name>
    <name type="synonym">Epicoccum purpurascens</name>
    <dbReference type="NCBI Taxonomy" id="105696"/>
    <lineage>
        <taxon>Eukaryota</taxon>
        <taxon>Fungi</taxon>
        <taxon>Dikarya</taxon>
        <taxon>Ascomycota</taxon>
        <taxon>Pezizomycotina</taxon>
        <taxon>Dothideomycetes</taxon>
        <taxon>Pleosporomycetidae</taxon>
        <taxon>Pleosporales</taxon>
        <taxon>Pleosporineae</taxon>
        <taxon>Didymellaceae</taxon>
        <taxon>Epicoccum</taxon>
    </lineage>
</organism>
<proteinExistence type="predicted"/>
<feature type="domain" description="DUF7580" evidence="1">
    <location>
        <begin position="201"/>
        <end position="583"/>
    </location>
</feature>